<dbReference type="OrthoDB" id="9814751at2"/>
<dbReference type="GO" id="GO:0003700">
    <property type="term" value="F:DNA-binding transcription factor activity"/>
    <property type="evidence" value="ECO:0007669"/>
    <property type="project" value="TreeGrafter"/>
</dbReference>
<evidence type="ECO:0000256" key="2">
    <source>
        <dbReference type="SAM" id="MobiDB-lite"/>
    </source>
</evidence>
<dbReference type="InterPro" id="IPR013096">
    <property type="entry name" value="Cupin_2"/>
</dbReference>
<dbReference type="InterPro" id="IPR001387">
    <property type="entry name" value="Cro/C1-type_HTH"/>
</dbReference>
<name>A0A1Y0ELR6_9BURK</name>
<dbReference type="Proteomes" id="UP000196138">
    <property type="component" value="Chromosome"/>
</dbReference>
<dbReference type="PROSITE" id="PS50943">
    <property type="entry name" value="HTH_CROC1"/>
    <property type="match status" value="1"/>
</dbReference>
<evidence type="ECO:0000313" key="4">
    <source>
        <dbReference type="EMBL" id="ARU04381.1"/>
    </source>
</evidence>
<dbReference type="RefSeq" id="WP_087278842.1">
    <property type="nucleotide sequence ID" value="NZ_CP021455.1"/>
</dbReference>
<dbReference type="GO" id="GO:0003677">
    <property type="term" value="F:DNA binding"/>
    <property type="evidence" value="ECO:0007669"/>
    <property type="project" value="UniProtKB-KW"/>
</dbReference>
<dbReference type="AlphaFoldDB" id="A0A1Y0ELR6"/>
<dbReference type="GO" id="GO:0005829">
    <property type="term" value="C:cytosol"/>
    <property type="evidence" value="ECO:0007669"/>
    <property type="project" value="TreeGrafter"/>
</dbReference>
<dbReference type="SMART" id="SM00530">
    <property type="entry name" value="HTH_XRE"/>
    <property type="match status" value="1"/>
</dbReference>
<dbReference type="SUPFAM" id="SSF51182">
    <property type="entry name" value="RmlC-like cupins"/>
    <property type="match status" value="1"/>
</dbReference>
<dbReference type="InterPro" id="IPR011051">
    <property type="entry name" value="RmlC_Cupin_sf"/>
</dbReference>
<evidence type="ECO:0000259" key="3">
    <source>
        <dbReference type="PROSITE" id="PS50943"/>
    </source>
</evidence>
<sequence>MPVPRKPAPVARRSTPPDHPPAAPAQVASPRPTRVAHAPADALAKPLAPKAPESLSRLGSRIKHARMLHGMTLKVLAEAAQCSESLLSRVERSQTMPSLATLHRLAAALDTNVAELALDEAPVASPITRAGQRHELAFGGRPNQPGIRLERVVMPVRGQLLQADIHVLDAGAASLDAITHAGEEIGYVIAGELELRLGDEVHQLGPGDTFHFPSDTPHSYLNPGRATTRVLWVNTPATF</sequence>
<proteinExistence type="predicted"/>
<dbReference type="CDD" id="cd00093">
    <property type="entry name" value="HTH_XRE"/>
    <property type="match status" value="1"/>
</dbReference>
<dbReference type="InterPro" id="IPR014710">
    <property type="entry name" value="RmlC-like_jellyroll"/>
</dbReference>
<dbReference type="Pfam" id="PF13560">
    <property type="entry name" value="HTH_31"/>
    <property type="match status" value="1"/>
</dbReference>
<keyword evidence="1" id="KW-0238">DNA-binding</keyword>
<keyword evidence="5" id="KW-1185">Reference proteome</keyword>
<dbReference type="CDD" id="cd02209">
    <property type="entry name" value="cupin_XRE_C"/>
    <property type="match status" value="1"/>
</dbReference>
<dbReference type="Gene3D" id="2.60.120.10">
    <property type="entry name" value="Jelly Rolls"/>
    <property type="match status" value="1"/>
</dbReference>
<evidence type="ECO:0000313" key="5">
    <source>
        <dbReference type="Proteomes" id="UP000196138"/>
    </source>
</evidence>
<feature type="domain" description="HTH cro/C1-type" evidence="3">
    <location>
        <begin position="62"/>
        <end position="116"/>
    </location>
</feature>
<feature type="region of interest" description="Disordered" evidence="2">
    <location>
        <begin position="1"/>
        <end position="41"/>
    </location>
</feature>
<evidence type="ECO:0000256" key="1">
    <source>
        <dbReference type="ARBA" id="ARBA00023125"/>
    </source>
</evidence>
<dbReference type="PANTHER" id="PTHR46797">
    <property type="entry name" value="HTH-TYPE TRANSCRIPTIONAL REGULATOR"/>
    <property type="match status" value="1"/>
</dbReference>
<dbReference type="KEGG" id="cser:CCO03_06565"/>
<dbReference type="Pfam" id="PF07883">
    <property type="entry name" value="Cupin_2"/>
    <property type="match status" value="1"/>
</dbReference>
<organism evidence="4 5">
    <name type="scientific">Comamonas serinivorans</name>
    <dbReference type="NCBI Taxonomy" id="1082851"/>
    <lineage>
        <taxon>Bacteria</taxon>
        <taxon>Pseudomonadati</taxon>
        <taxon>Pseudomonadota</taxon>
        <taxon>Betaproteobacteria</taxon>
        <taxon>Burkholderiales</taxon>
        <taxon>Comamonadaceae</taxon>
        <taxon>Comamonas</taxon>
    </lineage>
</organism>
<reference evidence="4 5" key="1">
    <citation type="submission" date="2017-05" db="EMBL/GenBank/DDBJ databases">
        <authorList>
            <person name="Song R."/>
            <person name="Chenine A.L."/>
            <person name="Ruprecht R.M."/>
        </authorList>
    </citation>
    <scope>NUCLEOTIDE SEQUENCE [LARGE SCALE GENOMIC DNA]</scope>
    <source>
        <strain evidence="4 5">DSM 26136</strain>
    </source>
</reference>
<dbReference type="InterPro" id="IPR010982">
    <property type="entry name" value="Lambda_DNA-bd_dom_sf"/>
</dbReference>
<dbReference type="Gene3D" id="1.10.260.40">
    <property type="entry name" value="lambda repressor-like DNA-binding domains"/>
    <property type="match status" value="1"/>
</dbReference>
<protein>
    <recommendedName>
        <fullName evidence="3">HTH cro/C1-type domain-containing protein</fullName>
    </recommendedName>
</protein>
<dbReference type="PANTHER" id="PTHR46797:SF2">
    <property type="entry name" value="TRANSCRIPTIONAL REGULATOR"/>
    <property type="match status" value="1"/>
</dbReference>
<gene>
    <name evidence="4" type="ORF">CCO03_06565</name>
</gene>
<dbReference type="EMBL" id="CP021455">
    <property type="protein sequence ID" value="ARU04381.1"/>
    <property type="molecule type" value="Genomic_DNA"/>
</dbReference>
<dbReference type="SUPFAM" id="SSF47413">
    <property type="entry name" value="lambda repressor-like DNA-binding domains"/>
    <property type="match status" value="1"/>
</dbReference>
<accession>A0A1Y0ELR6</accession>
<dbReference type="InterPro" id="IPR050807">
    <property type="entry name" value="TransReg_Diox_bact_type"/>
</dbReference>